<keyword evidence="1" id="KW-0479">Metal-binding</keyword>
<feature type="region of interest" description="Disordered" evidence="2">
    <location>
        <begin position="241"/>
        <end position="275"/>
    </location>
</feature>
<feature type="domain" description="C2H2-type" evidence="3">
    <location>
        <begin position="179"/>
        <end position="206"/>
    </location>
</feature>
<dbReference type="Proteomes" id="UP000267029">
    <property type="component" value="Unassembled WGS sequence"/>
</dbReference>
<dbReference type="SUPFAM" id="SSF57667">
    <property type="entry name" value="beta-beta-alpha zinc fingers"/>
    <property type="match status" value="1"/>
</dbReference>
<evidence type="ECO:0000256" key="2">
    <source>
        <dbReference type="SAM" id="MobiDB-lite"/>
    </source>
</evidence>
<dbReference type="EMBL" id="UXSR01005401">
    <property type="protein sequence ID" value="VDD81731.1"/>
    <property type="molecule type" value="Genomic_DNA"/>
</dbReference>
<gene>
    <name evidence="4" type="ORF">MCOS_LOCUS7734</name>
</gene>
<evidence type="ECO:0000313" key="4">
    <source>
        <dbReference type="EMBL" id="VDD81731.1"/>
    </source>
</evidence>
<sequence>MSDLPNSTDPQPQSTSGPSHVKSVVTNIRSPRTFSTPSPKSATFVVRDGSNQRPTVLNTEQSMKTYVVALEPTDVEESSPGPSNVTIGPFLDSDGVPTESSVNTAPSVKMTPAASTPVPAVPLVQRPNAAAATPYASALAKKAIIVSYHFGVRRLTCPFQPYLSRMREHLCRHTNERPFTCEKLSVGFITYSKLLQHAKIHTDESSDVKDNGECSSAAAYLSNLAFEILLSGSVCSSQPSPVNSAKSRGHPEANAAAPTDADRGSTDAVVSSPSSDHDRFLLESMLLFALRRRFIKAACKISATMHRCNLVPASLLLWCLNAQVPKVIRPFGHPTDPTDSSILPILEELSRGAQALAKSAGEQSPFCAPLRQYKTHVDKVLMCIYLESPSLDKWPDLIAKLNQKFPPASKVFEIQSFRNDFAKLLMSVNTAERFLTDTWFPGREAAFLGLVGDAQNVTDRLPNTIFDQVGTRNHGLFVKSARKFDTNLTNTLLTVLRNNQEACTEEKLIQIAECLASP</sequence>
<dbReference type="STRING" id="53468.A0A158QVD9"/>
<dbReference type="OrthoDB" id="432685at2759"/>
<keyword evidence="1" id="KW-0862">Zinc</keyword>
<keyword evidence="1" id="KW-0863">Zinc-finger</keyword>
<protein>
    <recommendedName>
        <fullName evidence="3">C2H2-type domain-containing protein</fullName>
    </recommendedName>
</protein>
<name>A0A158QVD9_MESCO</name>
<evidence type="ECO:0000256" key="1">
    <source>
        <dbReference type="PROSITE-ProRule" id="PRU00042"/>
    </source>
</evidence>
<feature type="region of interest" description="Disordered" evidence="2">
    <location>
        <begin position="1"/>
        <end position="54"/>
    </location>
</feature>
<reference evidence="4 5" key="1">
    <citation type="submission" date="2018-10" db="EMBL/GenBank/DDBJ databases">
        <authorList>
            <consortium name="Pathogen Informatics"/>
        </authorList>
    </citation>
    <scope>NUCLEOTIDE SEQUENCE [LARGE SCALE GENOMIC DNA]</scope>
</reference>
<dbReference type="Gene3D" id="3.30.160.60">
    <property type="entry name" value="Classic Zinc Finger"/>
    <property type="match status" value="1"/>
</dbReference>
<evidence type="ECO:0000259" key="3">
    <source>
        <dbReference type="PROSITE" id="PS50157"/>
    </source>
</evidence>
<dbReference type="InterPro" id="IPR036236">
    <property type="entry name" value="Znf_C2H2_sf"/>
</dbReference>
<dbReference type="AlphaFoldDB" id="A0A158QVD9"/>
<evidence type="ECO:0000313" key="5">
    <source>
        <dbReference type="Proteomes" id="UP000267029"/>
    </source>
</evidence>
<keyword evidence="5" id="KW-1185">Reference proteome</keyword>
<feature type="compositionally biased region" description="Polar residues" evidence="2">
    <location>
        <begin position="1"/>
        <end position="41"/>
    </location>
</feature>
<dbReference type="GO" id="GO:0008270">
    <property type="term" value="F:zinc ion binding"/>
    <property type="evidence" value="ECO:0007669"/>
    <property type="project" value="UniProtKB-KW"/>
</dbReference>
<accession>A0A158QVD9</accession>
<dbReference type="PROSITE" id="PS50157">
    <property type="entry name" value="ZINC_FINGER_C2H2_2"/>
    <property type="match status" value="1"/>
</dbReference>
<dbReference type="InterPro" id="IPR013087">
    <property type="entry name" value="Znf_C2H2_type"/>
</dbReference>
<proteinExistence type="predicted"/>
<organism evidence="4 5">
    <name type="scientific">Mesocestoides corti</name>
    <name type="common">Flatworm</name>
    <dbReference type="NCBI Taxonomy" id="53468"/>
    <lineage>
        <taxon>Eukaryota</taxon>
        <taxon>Metazoa</taxon>
        <taxon>Spiralia</taxon>
        <taxon>Lophotrochozoa</taxon>
        <taxon>Platyhelminthes</taxon>
        <taxon>Cestoda</taxon>
        <taxon>Eucestoda</taxon>
        <taxon>Cyclophyllidea</taxon>
        <taxon>Mesocestoididae</taxon>
        <taxon>Mesocestoides</taxon>
    </lineage>
</organism>